<sequence>MLDFYTIKDHLPTSDYPDKLDLKFAGDLDDRTFSQLQSKEIVPRNFDYYSDFRWDRKTIQQICNAITDKNLESDTDVKKLMQLLNAAIQAECSLVAYGD</sequence>
<evidence type="ECO:0000313" key="1">
    <source>
        <dbReference type="EMBL" id="EJL74843.1"/>
    </source>
</evidence>
<name>J2KP39_9FLAO</name>
<evidence type="ECO:0000313" key="2">
    <source>
        <dbReference type="Proteomes" id="UP000007509"/>
    </source>
</evidence>
<reference evidence="1 2" key="1">
    <citation type="journal article" date="2012" name="J. Bacteriol.">
        <title>Twenty-one genome sequences from Pseudomonas species and 19 genome sequences from diverse bacteria isolated from the rhizosphere and endosphere of Populus deltoides.</title>
        <authorList>
            <person name="Brown S.D."/>
            <person name="Utturkar S.M."/>
            <person name="Klingeman D.M."/>
            <person name="Johnson C.M."/>
            <person name="Martin S.L."/>
            <person name="Land M.L."/>
            <person name="Lu T.Y."/>
            <person name="Schadt C.W."/>
            <person name="Doktycz M.J."/>
            <person name="Pelletier D.A."/>
        </authorList>
    </citation>
    <scope>NUCLEOTIDE SEQUENCE [LARGE SCALE GENOMIC DNA]</scope>
    <source>
        <strain evidence="1 2">CF314</strain>
    </source>
</reference>
<accession>J2KP39</accession>
<dbReference type="RefSeq" id="WP_007840766.1">
    <property type="nucleotide sequence ID" value="NZ_AKJY01000012.1"/>
</dbReference>
<proteinExistence type="predicted"/>
<keyword evidence="2" id="KW-1185">Reference proteome</keyword>
<gene>
    <name evidence="1" type="ORF">PMI13_00722</name>
</gene>
<dbReference type="AlphaFoldDB" id="J2KP39"/>
<dbReference type="OrthoDB" id="772390at2"/>
<dbReference type="Proteomes" id="UP000007509">
    <property type="component" value="Unassembled WGS sequence"/>
</dbReference>
<dbReference type="EMBL" id="AKJY01000012">
    <property type="protein sequence ID" value="EJL74843.1"/>
    <property type="molecule type" value="Genomic_DNA"/>
</dbReference>
<dbReference type="PATRIC" id="fig|1144316.3.peg.732"/>
<comment type="caution">
    <text evidence="1">The sequence shown here is derived from an EMBL/GenBank/DDBJ whole genome shotgun (WGS) entry which is preliminary data.</text>
</comment>
<organism evidence="1 2">
    <name type="scientific">Chryseobacterium populi</name>
    <dbReference type="NCBI Taxonomy" id="1144316"/>
    <lineage>
        <taxon>Bacteria</taxon>
        <taxon>Pseudomonadati</taxon>
        <taxon>Bacteroidota</taxon>
        <taxon>Flavobacteriia</taxon>
        <taxon>Flavobacteriales</taxon>
        <taxon>Weeksellaceae</taxon>
        <taxon>Chryseobacterium group</taxon>
        <taxon>Chryseobacterium</taxon>
    </lineage>
</organism>
<protein>
    <submittedName>
        <fullName evidence="1">Uncharacterized protein</fullName>
    </submittedName>
</protein>